<dbReference type="GO" id="GO:0070006">
    <property type="term" value="F:metalloaminopeptidase activity"/>
    <property type="evidence" value="ECO:0007669"/>
    <property type="project" value="InterPro"/>
</dbReference>
<evidence type="ECO:0000256" key="1">
    <source>
        <dbReference type="ARBA" id="ARBA00009528"/>
    </source>
</evidence>
<dbReference type="PANTHER" id="PTHR11963">
    <property type="entry name" value="LEUCINE AMINOPEPTIDASE-RELATED"/>
    <property type="match status" value="1"/>
</dbReference>
<dbReference type="InterPro" id="IPR000819">
    <property type="entry name" value="Peptidase_M17_C"/>
</dbReference>
<evidence type="ECO:0000256" key="4">
    <source>
        <dbReference type="ARBA" id="ARBA00022801"/>
    </source>
</evidence>
<dbReference type="SUPFAM" id="SSF53187">
    <property type="entry name" value="Zn-dependent exopeptidases"/>
    <property type="match status" value="1"/>
</dbReference>
<dbReference type="AlphaFoldDB" id="A0A256GS42"/>
<dbReference type="Gene3D" id="3.40.630.10">
    <property type="entry name" value="Zn peptidases"/>
    <property type="match status" value="1"/>
</dbReference>
<proteinExistence type="inferred from homology"/>
<sequence>MSVELLSQKSEQSRPIWFTSKGGLETAGLPADAIAWAGANGFDGEAGRVLVLPGAGGSVSGALFGTGSEEKGSQSQLLAGKLARSLPEGDWHIEGAVDEAALAVLGFLMGAYSFTRYRKANDGKAIRLALPDGVDEAEIRRIAAAVILVRDLINTPTNDMGPDALENAARELASKYKADIAVTEGDALLEKNFPMIHAVGRAGAIAPRLIDLSWGKASDPKITLVGKGVCFDTGGLDIKPASGMLLMKKDMGGAANVLGLASMIMDAQLPVRLRVLIPAVENSIAGNAFRPGDVLQSRKGLTVEIGNTDAEGRLVLADALALADEEEPALLIDMATLTGAARVALGPDLPPFYTYDDGLASSIAQSADDTADPLWRMPLWKPYAQKLSSRIADINNVTTDGFAGSVTAALFLSKFVEKAQAWAHFDIFGWVPVEKPASPVGGEAQAIRALYQLLKERYPAR</sequence>
<accession>A0A256GS42</accession>
<evidence type="ECO:0000256" key="5">
    <source>
        <dbReference type="ARBA" id="ARBA00023211"/>
    </source>
</evidence>
<keyword evidence="10" id="KW-1185">Reference proteome</keyword>
<feature type="domain" description="Cytosol aminopeptidase" evidence="6">
    <location>
        <begin position="307"/>
        <end position="314"/>
    </location>
</feature>
<evidence type="ECO:0000313" key="8">
    <source>
        <dbReference type="EMBL" id="OYR29740.1"/>
    </source>
</evidence>
<evidence type="ECO:0000313" key="7">
    <source>
        <dbReference type="EMBL" id="KAB2705643.1"/>
    </source>
</evidence>
<dbReference type="GO" id="GO:0030145">
    <property type="term" value="F:manganese ion binding"/>
    <property type="evidence" value="ECO:0007669"/>
    <property type="project" value="InterPro"/>
</dbReference>
<keyword evidence="5" id="KW-0464">Manganese</keyword>
<dbReference type="Proteomes" id="UP000435957">
    <property type="component" value="Unassembled WGS sequence"/>
</dbReference>
<dbReference type="Pfam" id="PF21337">
    <property type="entry name" value="Peptidase_M17_N_1"/>
    <property type="match status" value="1"/>
</dbReference>
<comment type="similarity">
    <text evidence="1">Belongs to the peptidase M17 family.</text>
</comment>
<evidence type="ECO:0000313" key="10">
    <source>
        <dbReference type="Proteomes" id="UP000435957"/>
    </source>
</evidence>
<dbReference type="GO" id="GO:0006508">
    <property type="term" value="P:proteolysis"/>
    <property type="evidence" value="ECO:0007669"/>
    <property type="project" value="UniProtKB-KW"/>
</dbReference>
<evidence type="ECO:0000313" key="9">
    <source>
        <dbReference type="Proteomes" id="UP000216363"/>
    </source>
</evidence>
<keyword evidence="2 8" id="KW-0031">Aminopeptidase</keyword>
<dbReference type="PROSITE" id="PS00631">
    <property type="entry name" value="CYTOSOL_AP"/>
    <property type="match status" value="1"/>
</dbReference>
<reference evidence="7 10" key="2">
    <citation type="submission" date="2019-09" db="EMBL/GenBank/DDBJ databases">
        <title>Taxonomic organization of the family Brucellaceae based on a phylogenomic approach.</title>
        <authorList>
            <person name="Leclercq S."/>
            <person name="Cloeckaert A."/>
            <person name="Zygmunt M.S."/>
        </authorList>
    </citation>
    <scope>NUCLEOTIDE SEQUENCE [LARGE SCALE GENOMIC DNA]</scope>
    <source>
        <strain evidence="7 10">LUP23</strain>
    </source>
</reference>
<reference evidence="8 9" key="1">
    <citation type="submission" date="2017-07" db="EMBL/GenBank/DDBJ databases">
        <title>Draft genome of Ochrobactrum lupini type strain LUP21.</title>
        <authorList>
            <person name="Krzyzanowska D.M."/>
            <person name="Jafra S."/>
        </authorList>
    </citation>
    <scope>NUCLEOTIDE SEQUENCE [LARGE SCALE GENOMIC DNA]</scope>
    <source>
        <strain evidence="8 9">LUP21</strain>
    </source>
</reference>
<dbReference type="InterPro" id="IPR043472">
    <property type="entry name" value="Macro_dom-like"/>
</dbReference>
<keyword evidence="4" id="KW-0378">Hydrolase</keyword>
<evidence type="ECO:0000256" key="3">
    <source>
        <dbReference type="ARBA" id="ARBA00022670"/>
    </source>
</evidence>
<dbReference type="RefSeq" id="WP_094514667.1">
    <property type="nucleotide sequence ID" value="NZ_JBHEEP010000003.1"/>
</dbReference>
<organism evidence="8 9">
    <name type="scientific">Brucella lupini</name>
    <dbReference type="NCBI Taxonomy" id="255457"/>
    <lineage>
        <taxon>Bacteria</taxon>
        <taxon>Pseudomonadati</taxon>
        <taxon>Pseudomonadota</taxon>
        <taxon>Alphaproteobacteria</taxon>
        <taxon>Hyphomicrobiales</taxon>
        <taxon>Brucellaceae</taxon>
        <taxon>Brucella/Ochrobactrum group</taxon>
        <taxon>Brucella</taxon>
    </lineage>
</organism>
<dbReference type="Gene3D" id="3.40.220.10">
    <property type="entry name" value="Leucine Aminopeptidase, subunit E, domain 1"/>
    <property type="match status" value="1"/>
</dbReference>
<dbReference type="InterPro" id="IPR011356">
    <property type="entry name" value="Leucine_aapep/pepB"/>
</dbReference>
<gene>
    <name evidence="8" type="ORF">CES86_2304</name>
    <name evidence="7" type="ORF">F9L03_04380</name>
</gene>
<dbReference type="Pfam" id="PF00883">
    <property type="entry name" value="Peptidase_M17"/>
    <property type="match status" value="1"/>
</dbReference>
<dbReference type="PRINTS" id="PR00481">
    <property type="entry name" value="LAMNOPPTDASE"/>
</dbReference>
<dbReference type="CDD" id="cd00433">
    <property type="entry name" value="Peptidase_M17"/>
    <property type="match status" value="1"/>
</dbReference>
<evidence type="ECO:0000256" key="2">
    <source>
        <dbReference type="ARBA" id="ARBA00022438"/>
    </source>
</evidence>
<comment type="caution">
    <text evidence="8">The sequence shown here is derived from an EMBL/GenBank/DDBJ whole genome shotgun (WGS) entry which is preliminary data.</text>
</comment>
<dbReference type="EMBL" id="NNRN01000046">
    <property type="protein sequence ID" value="OYR29740.1"/>
    <property type="molecule type" value="Genomic_DNA"/>
</dbReference>
<dbReference type="GO" id="GO:0005737">
    <property type="term" value="C:cytoplasm"/>
    <property type="evidence" value="ECO:0007669"/>
    <property type="project" value="InterPro"/>
</dbReference>
<keyword evidence="3" id="KW-0645">Protease</keyword>
<dbReference type="EMBL" id="WBWF01000002">
    <property type="protein sequence ID" value="KAB2705643.1"/>
    <property type="molecule type" value="Genomic_DNA"/>
</dbReference>
<protein>
    <submittedName>
        <fullName evidence="8">Cytosol aminopeptidase family, N-terminal domain protein</fullName>
    </submittedName>
    <submittedName>
        <fullName evidence="7">Leucyl aminopeptidase family protein</fullName>
    </submittedName>
</protein>
<dbReference type="PANTHER" id="PTHR11963:SF20">
    <property type="entry name" value="PEPTIDASE B"/>
    <property type="match status" value="1"/>
</dbReference>
<dbReference type="Proteomes" id="UP000216363">
    <property type="component" value="Unassembled WGS sequence"/>
</dbReference>
<evidence type="ECO:0000259" key="6">
    <source>
        <dbReference type="PROSITE" id="PS00631"/>
    </source>
</evidence>
<name>A0A256GS42_9HYPH</name>
<dbReference type="InterPro" id="IPR048816">
    <property type="entry name" value="Peptidase_M17_N_1"/>
</dbReference>